<dbReference type="RefSeq" id="WP_250913321.1">
    <property type="nucleotide sequence ID" value="NZ_JAMXLX010000003.1"/>
</dbReference>
<name>A0AAJ1BWN9_9HYPH</name>
<protein>
    <submittedName>
        <fullName evidence="4">Phage tail tape measure protein</fullName>
    </submittedName>
</protein>
<comment type="caution">
    <text evidence="4">The sequence shown here is derived from an EMBL/GenBank/DDBJ whole genome shotgun (WGS) entry which is preliminary data.</text>
</comment>
<feature type="region of interest" description="Disordered" evidence="2">
    <location>
        <begin position="646"/>
        <end position="691"/>
    </location>
</feature>
<gene>
    <name evidence="4" type="ORF">NBH21_12875</name>
</gene>
<evidence type="ECO:0000256" key="2">
    <source>
        <dbReference type="SAM" id="MobiDB-lite"/>
    </source>
</evidence>
<dbReference type="Proteomes" id="UP001155380">
    <property type="component" value="Unassembled WGS sequence"/>
</dbReference>
<dbReference type="AlphaFoldDB" id="A0AAJ1BWN9"/>
<dbReference type="PANTHER" id="PTHR37813:SF1">
    <property type="entry name" value="FELS-2 PROPHAGE PROTEIN"/>
    <property type="match status" value="1"/>
</dbReference>
<evidence type="ECO:0000313" key="5">
    <source>
        <dbReference type="Proteomes" id="UP001155380"/>
    </source>
</evidence>
<dbReference type="Pfam" id="PF10145">
    <property type="entry name" value="PhageMin_Tail"/>
    <property type="match status" value="1"/>
</dbReference>
<reference evidence="4" key="1">
    <citation type="submission" date="2022-06" db="EMBL/GenBank/DDBJ databases">
        <authorList>
            <person name="Sun Q."/>
        </authorList>
    </citation>
    <scope>NUCLEOTIDE SEQUENCE</scope>
    <source>
        <strain evidence="4">S101</strain>
    </source>
</reference>
<organism evidence="4 5">
    <name type="scientific">Ciceribacter sichuanensis</name>
    <dbReference type="NCBI Taxonomy" id="2949647"/>
    <lineage>
        <taxon>Bacteria</taxon>
        <taxon>Pseudomonadati</taxon>
        <taxon>Pseudomonadota</taxon>
        <taxon>Alphaproteobacteria</taxon>
        <taxon>Hyphomicrobiales</taxon>
        <taxon>Rhizobiaceae</taxon>
        <taxon>Ciceribacter</taxon>
    </lineage>
</organism>
<dbReference type="NCBIfam" id="TIGR01760">
    <property type="entry name" value="tape_meas_TP901"/>
    <property type="match status" value="1"/>
</dbReference>
<dbReference type="EMBL" id="JAMXLX010000003">
    <property type="protein sequence ID" value="MCO5957671.1"/>
    <property type="molecule type" value="Genomic_DNA"/>
</dbReference>
<evidence type="ECO:0000256" key="1">
    <source>
        <dbReference type="ARBA" id="ARBA00022612"/>
    </source>
</evidence>
<dbReference type="PANTHER" id="PTHR37813">
    <property type="entry name" value="FELS-2 PROPHAGE PROTEIN"/>
    <property type="match status" value="1"/>
</dbReference>
<dbReference type="InterPro" id="IPR010090">
    <property type="entry name" value="Phage_tape_meas"/>
</dbReference>
<evidence type="ECO:0000259" key="3">
    <source>
        <dbReference type="Pfam" id="PF10145"/>
    </source>
</evidence>
<keyword evidence="1" id="KW-1188">Viral release from host cell</keyword>
<feature type="domain" description="Phage tail tape measure protein" evidence="3">
    <location>
        <begin position="104"/>
        <end position="304"/>
    </location>
</feature>
<sequence>MGTLVSNLVVRLTDIASAPAKGLVTSLRLLRNEAKGFSAFQASSASGVMGTVKSLVLMGTGYLAVTEGLNGTVGAAMRFEDSMSDIRKVIDFKSPKQFTDMRSDIIDMSRRLPIAADGIAAITAAAGQANIPMEDLKAFTEMTAKVSTAWDISAGDTGTSLAKMKTSLQLTVSETALLADAINHLSNASAASAPDILKFSRGMASGKLAGFAAKQTLAFGAAMIGSGFEAEVAETSFQNMTKALTAGSNATTGQRTAYRKLGLDAVKVSKAMQKDAVGTTLKVFEQLGKLPKHQQGAIATALFGSEARALPSLIGNMGELRRTLGLVADDTAYAGSAAAEFEQASKRTSNTLQLLKNNVSAIGIGLGDMALPTINEWAGKLADTLMTLDQRVTVFDKIGAGVKGFMSGLGLKGDGIGEQFGNLYDGIFGRVDSFEKDTDRLGALFLKFSDMGKSVQAFANDVSSSVAGIEQFFNLDPGTIVDTLGSVGSLGFKLAIASVGIGMAAGALMSLGRAVMFLSGASLLVGGAKGIARLLGAVAGGSAAAGAGAAAGGAATAAAGAGATGGIMAGMKSFVARGGVVLAGLASWVGMVQYAKHKQETDPAWIERQKKADQHTEQNFQWLKGLLIGQGADPNFSFRDHMGIDVAAGDGSRPPSALGPFADQKSSGPQPVTLAGPAAVTITNPPPRPNINVDMSVTIHEASNVDAIAGQLGQRIRSEMEGLQADTNDAGY</sequence>
<proteinExistence type="predicted"/>
<evidence type="ECO:0000313" key="4">
    <source>
        <dbReference type="EMBL" id="MCO5957671.1"/>
    </source>
</evidence>
<accession>A0AAJ1BWN9</accession>